<keyword evidence="1" id="KW-0472">Membrane</keyword>
<dbReference type="InterPro" id="IPR043727">
    <property type="entry name" value="Lmo0937-like"/>
</dbReference>
<evidence type="ECO:0000256" key="1">
    <source>
        <dbReference type="SAM" id="Phobius"/>
    </source>
</evidence>
<accession>A0A9E9LM35</accession>
<feature type="transmembrane region" description="Helical" evidence="1">
    <location>
        <begin position="29"/>
        <end position="45"/>
    </location>
</feature>
<keyword evidence="1" id="KW-1133">Transmembrane helix</keyword>
<dbReference type="Proteomes" id="UP001164819">
    <property type="component" value="Chromosome"/>
</dbReference>
<proteinExistence type="predicted"/>
<evidence type="ECO:0000313" key="2">
    <source>
        <dbReference type="EMBL" id="WAV90624.1"/>
    </source>
</evidence>
<keyword evidence="1" id="KW-0812">Transmembrane</keyword>
<organism evidence="2">
    <name type="scientific">Oxalobacter aliiformigenes</name>
    <dbReference type="NCBI Taxonomy" id="2946593"/>
    <lineage>
        <taxon>Bacteria</taxon>
        <taxon>Pseudomonadati</taxon>
        <taxon>Pseudomonadota</taxon>
        <taxon>Betaproteobacteria</taxon>
        <taxon>Burkholderiales</taxon>
        <taxon>Oxalobacteraceae</taxon>
        <taxon>Oxalobacter</taxon>
    </lineage>
</organism>
<dbReference type="AlphaFoldDB" id="A0A9E9LM35"/>
<protein>
    <submittedName>
        <fullName evidence="2">Lmo0937 family membrane protein</fullName>
    </submittedName>
</protein>
<dbReference type="EMBL" id="CP098251">
    <property type="protein sequence ID" value="WAV90624.1"/>
    <property type="molecule type" value="Genomic_DNA"/>
</dbReference>
<evidence type="ECO:0000313" key="4">
    <source>
        <dbReference type="Proteomes" id="UP001164794"/>
    </source>
</evidence>
<name>A0A9E9LM35_9BURK</name>
<dbReference type="NCBIfam" id="NF033488">
    <property type="entry name" value="lmo0937_fam_TM"/>
    <property type="match status" value="1"/>
</dbReference>
<dbReference type="RefSeq" id="WP_269263853.1">
    <property type="nucleotide sequence ID" value="NZ_CP098247.1"/>
</dbReference>
<dbReference type="Proteomes" id="UP001164794">
    <property type="component" value="Chromosome"/>
</dbReference>
<gene>
    <name evidence="3" type="ORF">NB645_05865</name>
    <name evidence="2" type="ORF">NB646_07085</name>
</gene>
<evidence type="ECO:0000313" key="3">
    <source>
        <dbReference type="EMBL" id="WAV96376.1"/>
    </source>
</evidence>
<keyword evidence="4" id="KW-1185">Reference proteome</keyword>
<sequence>MLYTIAVILFVLWLVGLLTTHLLGGFVHLLLIAAVVVLLFGLLTGRRSS</sequence>
<reference evidence="2" key="2">
    <citation type="journal article" date="2022" name="Front. Microbiol.">
        <title>New perspectives on an old grouping: The genomic and phenotypic variability of Oxalobacter formigenes and the implications for calcium oxalate stone prevention.</title>
        <authorList>
            <person name="Chmiel J.A."/>
            <person name="Carr C."/>
            <person name="Stuivenberg G.A."/>
            <person name="Venema R."/>
            <person name="Chanyi R.M."/>
            <person name="Al K.F."/>
            <person name="Giguere D."/>
            <person name="Say H."/>
            <person name="Akouris P.P."/>
            <person name="Dominguez Romero S.A."/>
            <person name="Kwong A."/>
            <person name="Tai V."/>
            <person name="Koval S.F."/>
            <person name="Razvi H."/>
            <person name="Bjazevic J."/>
            <person name="Burton J.P."/>
        </authorList>
    </citation>
    <scope>NUCLEOTIDE SEQUENCE</scope>
    <source>
        <strain evidence="2">OxK</strain>
    </source>
</reference>
<reference evidence="3" key="1">
    <citation type="journal article" date="2022" name="Front. Microbiol.">
        <title>New perspectives on an old grouping: The genomic and phenotypic variability of Oxalobacter formigenes and the implications for calcium oxalate stone prevention.</title>
        <authorList>
            <person name="Chmiel J.A."/>
            <person name="Carr C."/>
            <person name="Stuivenberg G.A."/>
            <person name="Venema R."/>
            <person name="Chanyi R.M."/>
            <person name="Al K.F."/>
            <person name="Giguere D."/>
            <person name="Say H."/>
            <person name="Akouris P.P."/>
            <person name="Dominguez Romero S.A."/>
            <person name="Kwong A."/>
            <person name="Tai V."/>
            <person name="Koval S.F."/>
            <person name="Razvi H."/>
            <person name="Bjazevic J."/>
            <person name="Burton J.P."/>
        </authorList>
    </citation>
    <scope>NUCLEOTIDE SEQUENCE</scope>
    <source>
        <strain evidence="3">HOxNP-1</strain>
    </source>
</reference>
<dbReference type="Pfam" id="PF18919">
    <property type="entry name" value="DUF5670"/>
    <property type="match status" value="1"/>
</dbReference>
<dbReference type="EMBL" id="CP098248">
    <property type="protein sequence ID" value="WAV96376.1"/>
    <property type="molecule type" value="Genomic_DNA"/>
</dbReference>